<name>A0ABQ3XSH9_9ACTN</name>
<organism evidence="1 2">
    <name type="scientific">Actinoplanes couchii</name>
    <dbReference type="NCBI Taxonomy" id="403638"/>
    <lineage>
        <taxon>Bacteria</taxon>
        <taxon>Bacillati</taxon>
        <taxon>Actinomycetota</taxon>
        <taxon>Actinomycetes</taxon>
        <taxon>Micromonosporales</taxon>
        <taxon>Micromonosporaceae</taxon>
        <taxon>Actinoplanes</taxon>
    </lineage>
</organism>
<dbReference type="Proteomes" id="UP000612282">
    <property type="component" value="Unassembled WGS sequence"/>
</dbReference>
<dbReference type="InterPro" id="IPR027417">
    <property type="entry name" value="P-loop_NTPase"/>
</dbReference>
<protein>
    <recommendedName>
        <fullName evidence="3">HPr kinase</fullName>
    </recommendedName>
</protein>
<reference evidence="1 2" key="1">
    <citation type="submission" date="2021-01" db="EMBL/GenBank/DDBJ databases">
        <title>Whole genome shotgun sequence of Actinoplanes couchii NBRC 106145.</title>
        <authorList>
            <person name="Komaki H."/>
            <person name="Tamura T."/>
        </authorList>
    </citation>
    <scope>NUCLEOTIDE SEQUENCE [LARGE SCALE GENOMIC DNA]</scope>
    <source>
        <strain evidence="1 2">NBRC 106145</strain>
    </source>
</reference>
<evidence type="ECO:0000313" key="1">
    <source>
        <dbReference type="EMBL" id="GID61415.1"/>
    </source>
</evidence>
<accession>A0ABQ3XSH9</accession>
<dbReference type="Gene3D" id="3.40.50.300">
    <property type="entry name" value="P-loop containing nucleotide triphosphate hydrolases"/>
    <property type="match status" value="1"/>
</dbReference>
<sequence>MISATVTFAGRLVRIDGPEPVIGLARVVLAHHEVPRPAAPDATLTCAVAPGGAPATMSGEAGRRTWTLPADILDGGANWFFYYGFAKALHVVWADLGLIAVHGGLLVDCDDTAVLVVGHRHDGKSSTAAGWLDEGGRLAGDDTALMDMRCDPPLFSGLLREMHLDRELAALLPGLDGVADAEPYLPGRPRVGYDWAGRFPGQVMAKPVSISAVVRTRVDRTRETSARPLPAGSGWDVVRSTLEADPGVAEAIPAARRHLGRLTAWEVTWGPDIWTSRGKHLGFLRRLLGAAG</sequence>
<evidence type="ECO:0000313" key="2">
    <source>
        <dbReference type="Proteomes" id="UP000612282"/>
    </source>
</evidence>
<keyword evidence="2" id="KW-1185">Reference proteome</keyword>
<dbReference type="RefSeq" id="WP_203809361.1">
    <property type="nucleotide sequence ID" value="NZ_BAAAQE010000104.1"/>
</dbReference>
<dbReference type="EMBL" id="BOMG01000126">
    <property type="protein sequence ID" value="GID61415.1"/>
    <property type="molecule type" value="Genomic_DNA"/>
</dbReference>
<gene>
    <name evidence="1" type="ORF">Aco03nite_098190</name>
</gene>
<evidence type="ECO:0008006" key="3">
    <source>
        <dbReference type="Google" id="ProtNLM"/>
    </source>
</evidence>
<proteinExistence type="predicted"/>
<comment type="caution">
    <text evidence="1">The sequence shown here is derived from an EMBL/GenBank/DDBJ whole genome shotgun (WGS) entry which is preliminary data.</text>
</comment>